<dbReference type="Proteomes" id="UP000284842">
    <property type="component" value="Unassembled WGS sequence"/>
</dbReference>
<dbReference type="EMBL" id="NHTK01001382">
    <property type="protein sequence ID" value="PPQ98504.1"/>
    <property type="molecule type" value="Genomic_DNA"/>
</dbReference>
<dbReference type="InterPro" id="IPR011990">
    <property type="entry name" value="TPR-like_helical_dom_sf"/>
</dbReference>
<dbReference type="PANTHER" id="PTHR47936">
    <property type="entry name" value="PPR_LONG DOMAIN-CONTAINING PROTEIN"/>
    <property type="match status" value="1"/>
</dbReference>
<evidence type="ECO:0000256" key="6">
    <source>
        <dbReference type="SAM" id="MobiDB-lite"/>
    </source>
</evidence>
<dbReference type="InParanoid" id="A0A409Y643"/>
<dbReference type="STRING" id="181874.A0A409Y643"/>
<name>A0A409Y643_9AGAR</name>
<organism evidence="7 8">
    <name type="scientific">Panaeolus cyanescens</name>
    <dbReference type="NCBI Taxonomy" id="181874"/>
    <lineage>
        <taxon>Eukaryota</taxon>
        <taxon>Fungi</taxon>
        <taxon>Dikarya</taxon>
        <taxon>Basidiomycota</taxon>
        <taxon>Agaricomycotina</taxon>
        <taxon>Agaricomycetes</taxon>
        <taxon>Agaricomycetidae</taxon>
        <taxon>Agaricales</taxon>
        <taxon>Agaricineae</taxon>
        <taxon>Galeropsidaceae</taxon>
        <taxon>Panaeolus</taxon>
    </lineage>
</organism>
<evidence type="ECO:0000313" key="7">
    <source>
        <dbReference type="EMBL" id="PPQ98504.1"/>
    </source>
</evidence>
<evidence type="ECO:0000256" key="5">
    <source>
        <dbReference type="PROSITE-ProRule" id="PRU00708"/>
    </source>
</evidence>
<comment type="function">
    <text evidence="3">Regulates mitochondrial small subunit maturation by controlling 15S rRNA 5'-end processing. Localizes to the 5' precursor of the 15S rRNA in a position that is subsequently occupied by mS47 in the mature yeast mtSSU. Uses structure and sequence-specific RNA recognition, binding to a single-stranded region of the precursor and specifically recognizing bases -6 to -1. The exchange of Ccm1 for mS47 is coupled to the irreversible removal of precursor rRNA that is accompanied by conformational changes of the mitoribosomal proteins uS5m and mS26. These conformational changes signal completion of 5'-end rRNA processing through protection of the mature 5'-end of the 15S rRNA and stabilization of mS47. The removal of the 5' precursor together with the dissociation of Ccm1 may be catalyzed by the 5'-3' exoribonuclease Pet127. Involved in the specific removal of group I introns in mitochondrial encoded transcripts.</text>
</comment>
<feature type="compositionally biased region" description="Basic and acidic residues" evidence="6">
    <location>
        <begin position="79"/>
        <end position="93"/>
    </location>
</feature>
<comment type="caution">
    <text evidence="7">The sequence shown here is derived from an EMBL/GenBank/DDBJ whole genome shotgun (WGS) entry which is preliminary data.</text>
</comment>
<evidence type="ECO:0000313" key="8">
    <source>
        <dbReference type="Proteomes" id="UP000284842"/>
    </source>
</evidence>
<dbReference type="InterPro" id="IPR002885">
    <property type="entry name" value="PPR_rpt"/>
</dbReference>
<comment type="subunit">
    <text evidence="4">Binds to mitochondrial small subunit 15S rRNA.</text>
</comment>
<evidence type="ECO:0000256" key="1">
    <source>
        <dbReference type="ARBA" id="ARBA00006192"/>
    </source>
</evidence>
<keyword evidence="8" id="KW-1185">Reference proteome</keyword>
<evidence type="ECO:0000256" key="4">
    <source>
        <dbReference type="ARBA" id="ARBA00044511"/>
    </source>
</evidence>
<evidence type="ECO:0000256" key="3">
    <source>
        <dbReference type="ARBA" id="ARBA00044493"/>
    </source>
</evidence>
<comment type="similarity">
    <text evidence="1">Belongs to the CCM1 family.</text>
</comment>
<evidence type="ECO:0000256" key="2">
    <source>
        <dbReference type="ARBA" id="ARBA00022737"/>
    </source>
</evidence>
<sequence length="616" mass="69695">MLTPKTRLLSFAQRQRQFINWINTHHYANFTSQSSDQNNPQLPRFLRRQSLQKQSPEKQLEQPASSATKHSVQKQYRSRHYDPDKKPESTSEIRLLEPHVLSARLKKLCDAGKIDDAVHMLKNAPLDAQNTPVWNTLIWETLKAKRYQLSYQLYVDMKRKGFSPSIRTFQTFFNGLSKIENWSVHTKQLNNARSFYEQYRRHVASVKRSDPNDPSLSIDPLAGYIRILGNAGHYQEVFDVFYAMDKEGPLAPNQFIFTAMFQAIVAARGDTPEGSTKVAADAKLLWSQMIKASKKGELFTPDSHTVVAAITALTGGTEPYHDMAFDIISQYYGLERNQPISKPGKLVLQPEALFAILKFCNSTKNYQHTTQFWQQVKRRPDDIGGISILDRGHAEEVIKATLALREPGVGYHSLDILEWMLRMEITSANGPKIRPALSTYSLVMQACWRGGEWSSALRTFELMTGYHSHDFMDGSVAAVPRLDKRGQGRSLPPNAEFISSMVRAALIRRNRADVRQALRIVDYLGFGQLVSAREESSKGESLNRALKNKSFYAGKLAASIIDAFDFIMEDNGKYAKPEEAAKWRALAAQAREYTAKAAQRPSSKPRAPRQGSLDSS</sequence>
<feature type="region of interest" description="Disordered" evidence="6">
    <location>
        <begin position="50"/>
        <end position="93"/>
    </location>
</feature>
<gene>
    <name evidence="7" type="ORF">CVT24_003995</name>
</gene>
<reference evidence="7 8" key="1">
    <citation type="journal article" date="2018" name="Evol. Lett.">
        <title>Horizontal gene cluster transfer increased hallucinogenic mushroom diversity.</title>
        <authorList>
            <person name="Reynolds H.T."/>
            <person name="Vijayakumar V."/>
            <person name="Gluck-Thaler E."/>
            <person name="Korotkin H.B."/>
            <person name="Matheny P.B."/>
            <person name="Slot J.C."/>
        </authorList>
    </citation>
    <scope>NUCLEOTIDE SEQUENCE [LARGE SCALE GENOMIC DNA]</scope>
    <source>
        <strain evidence="7 8">2629</strain>
    </source>
</reference>
<feature type="region of interest" description="Disordered" evidence="6">
    <location>
        <begin position="594"/>
        <end position="616"/>
    </location>
</feature>
<evidence type="ECO:0008006" key="9">
    <source>
        <dbReference type="Google" id="ProtNLM"/>
    </source>
</evidence>
<dbReference type="OrthoDB" id="185373at2759"/>
<dbReference type="Pfam" id="PF13041">
    <property type="entry name" value="PPR_2"/>
    <property type="match status" value="1"/>
</dbReference>
<dbReference type="AlphaFoldDB" id="A0A409Y643"/>
<dbReference type="Gene3D" id="1.25.40.10">
    <property type="entry name" value="Tetratricopeptide repeat domain"/>
    <property type="match status" value="2"/>
</dbReference>
<protein>
    <recommendedName>
        <fullName evidence="9">Pentacotripeptide-repeat region of PRORP domain-containing protein</fullName>
    </recommendedName>
</protein>
<dbReference type="PROSITE" id="PS51375">
    <property type="entry name" value="PPR"/>
    <property type="match status" value="1"/>
</dbReference>
<accession>A0A409Y643</accession>
<dbReference type="Pfam" id="PF01535">
    <property type="entry name" value="PPR"/>
    <property type="match status" value="1"/>
</dbReference>
<feature type="compositionally biased region" description="Polar residues" evidence="6">
    <location>
        <begin position="62"/>
        <end position="75"/>
    </location>
</feature>
<feature type="repeat" description="PPR" evidence="5">
    <location>
        <begin position="130"/>
        <end position="164"/>
    </location>
</feature>
<dbReference type="GO" id="GO:0031930">
    <property type="term" value="P:mitochondria-nucleus signaling pathway"/>
    <property type="evidence" value="ECO:0007669"/>
    <property type="project" value="TreeGrafter"/>
</dbReference>
<proteinExistence type="inferred from homology"/>
<keyword evidence="2" id="KW-0677">Repeat</keyword>
<dbReference type="PANTHER" id="PTHR47936:SF1">
    <property type="entry name" value="PENTATRICOPEPTIDE REPEAT-CONTAINING PROTEIN GUN1, CHLOROPLASTIC"/>
    <property type="match status" value="1"/>
</dbReference>